<proteinExistence type="predicted"/>
<dbReference type="AlphaFoldDB" id="A0A3N0V894"/>
<feature type="transmembrane region" description="Helical" evidence="6">
    <location>
        <begin position="269"/>
        <end position="291"/>
    </location>
</feature>
<comment type="caution">
    <text evidence="8">The sequence shown here is derived from an EMBL/GenBank/DDBJ whole genome shotgun (WGS) entry which is preliminary data.</text>
</comment>
<dbReference type="InterPro" id="IPR004869">
    <property type="entry name" value="MMPL_dom"/>
</dbReference>
<dbReference type="Proteomes" id="UP000282106">
    <property type="component" value="Unassembled WGS sequence"/>
</dbReference>
<reference evidence="8 9" key="1">
    <citation type="submission" date="2018-10" db="EMBL/GenBank/DDBJ databases">
        <authorList>
            <person name="Chen W.-M."/>
        </authorList>
    </citation>
    <scope>NUCLEOTIDE SEQUENCE [LARGE SCALE GENOMIC DNA]</scope>
    <source>
        <strain evidence="8 9">THS-13</strain>
    </source>
</reference>
<evidence type="ECO:0000259" key="7">
    <source>
        <dbReference type="PROSITE" id="PS50156"/>
    </source>
</evidence>
<feature type="transmembrane region" description="Helical" evidence="6">
    <location>
        <begin position="298"/>
        <end position="320"/>
    </location>
</feature>
<evidence type="ECO:0000256" key="1">
    <source>
        <dbReference type="ARBA" id="ARBA00004651"/>
    </source>
</evidence>
<dbReference type="Pfam" id="PF03176">
    <property type="entry name" value="MMPL"/>
    <property type="match status" value="2"/>
</dbReference>
<feature type="transmembrane region" description="Helical" evidence="6">
    <location>
        <begin position="367"/>
        <end position="390"/>
    </location>
</feature>
<dbReference type="PANTHER" id="PTHR33406:SF13">
    <property type="entry name" value="MEMBRANE PROTEIN YDFJ"/>
    <property type="match status" value="1"/>
</dbReference>
<evidence type="ECO:0000313" key="8">
    <source>
        <dbReference type="EMBL" id="ROH89010.1"/>
    </source>
</evidence>
<organism evidence="8 9">
    <name type="scientific">Stagnimonas aquatica</name>
    <dbReference type="NCBI Taxonomy" id="2689987"/>
    <lineage>
        <taxon>Bacteria</taxon>
        <taxon>Pseudomonadati</taxon>
        <taxon>Pseudomonadota</taxon>
        <taxon>Gammaproteobacteria</taxon>
        <taxon>Nevskiales</taxon>
        <taxon>Nevskiaceae</taxon>
        <taxon>Stagnimonas</taxon>
    </lineage>
</organism>
<dbReference type="PANTHER" id="PTHR33406">
    <property type="entry name" value="MEMBRANE PROTEIN MJ1562-RELATED"/>
    <property type="match status" value="1"/>
</dbReference>
<accession>A0A3N0V894</accession>
<feature type="transmembrane region" description="Helical" evidence="6">
    <location>
        <begin position="768"/>
        <end position="789"/>
    </location>
</feature>
<feature type="transmembrane region" description="Helical" evidence="6">
    <location>
        <begin position="449"/>
        <end position="469"/>
    </location>
</feature>
<feature type="transmembrane region" description="Helical" evidence="6">
    <location>
        <begin position="402"/>
        <end position="428"/>
    </location>
</feature>
<evidence type="ECO:0000256" key="3">
    <source>
        <dbReference type="ARBA" id="ARBA00022692"/>
    </source>
</evidence>
<dbReference type="Gene3D" id="1.20.1640.10">
    <property type="entry name" value="Multidrug efflux transporter AcrB transmembrane domain"/>
    <property type="match status" value="2"/>
</dbReference>
<feature type="domain" description="SSD" evidence="7">
    <location>
        <begin position="298"/>
        <end position="425"/>
    </location>
</feature>
<dbReference type="NCBIfam" id="TIGR03480">
    <property type="entry name" value="HpnN"/>
    <property type="match status" value="1"/>
</dbReference>
<evidence type="ECO:0000256" key="6">
    <source>
        <dbReference type="SAM" id="Phobius"/>
    </source>
</evidence>
<gene>
    <name evidence="8" type="ORF">ED208_11380</name>
</gene>
<feature type="transmembrane region" description="Helical" evidence="6">
    <location>
        <begin position="719"/>
        <end position="735"/>
    </location>
</feature>
<keyword evidence="9" id="KW-1185">Reference proteome</keyword>
<feature type="transmembrane region" description="Helical" evidence="6">
    <location>
        <begin position="326"/>
        <end position="347"/>
    </location>
</feature>
<protein>
    <recommendedName>
        <fullName evidence="7">SSD domain-containing protein</fullName>
    </recommendedName>
</protein>
<feature type="transmembrane region" description="Helical" evidence="6">
    <location>
        <begin position="809"/>
        <end position="827"/>
    </location>
</feature>
<dbReference type="EMBL" id="RJVO01000005">
    <property type="protein sequence ID" value="ROH89010.1"/>
    <property type="molecule type" value="Genomic_DNA"/>
</dbReference>
<keyword evidence="2" id="KW-1003">Cell membrane</keyword>
<name>A0A3N0V894_9GAMM</name>
<dbReference type="PROSITE" id="PS50156">
    <property type="entry name" value="SSD"/>
    <property type="match status" value="1"/>
</dbReference>
<keyword evidence="5 6" id="KW-0472">Membrane</keyword>
<keyword evidence="4 6" id="KW-1133">Transmembrane helix</keyword>
<dbReference type="InParanoid" id="A0A3N0V894"/>
<sequence length="863" mass="91478">MNTRLSSLLHRWILLVQAQPRPVLMAALVLALFAGVLAATRLSVDTNPANMLSAELPWRKAEQALDAAFPNTEAGLVLVVESADADRSAAAVEALVQTLQARVELFTAVRSPELEPYFRRNGLLYLDAEALQNFADGVLRAQPFLGALSREPSLSGVSGLLARALEAPDDSFDLAPALNAFADAVDAAARGEQRPLAWSSLMATPEGMTPSSRKFIELVPVLDYGRLQPASAPVAAIREAIAALPARGLGEVRVRLTGSKALEHEEIGMAFSGALLAFGVALVLATLLLFVALRAGRLVGATVLTLLFGLTLTAGFAALAVGQLNLISMAFGVLYVGLGLDYALYLAMRYRELRLAGVAHAAAIPRAATDVGGFLLVCAATTSLGFLAFVPTSFTGIAGLGLISGAGMFISLLASLSVLPALLALWPAAEMRAPAPSPRLERLLELPYLHARAIWIGMALLLAGAALLAPKAYFDFDPLHLRDPEAESVATFRDLLRDPSIPTLTLSAVVASDAEAQALTARLAQRPTVRRAMSVLDLVPSDQDEKLAILDDLRLSLGPAIAGDGELKVQARPEDAASLDRLQEAMSRAAQLWQGERAAAARRLAEALSRLQAAPQPDARIAVLRGNLLDGLPRQIGQLRELLQAGPVTEADLPAWLRARWRASDGRPRVEVWPKEVLDENAATARFVADVRAAAPEVTGGPVGMIEAGHAVVEAFRQAFLYSVLAISLLLLVLLRSLRDTGLVLLPLIAAGLLTLAGSVLFDTPFNFANVIALPLLLGVGVDYGVYLVQQGRQLPADTNLLKTGATRAVLFGALVTLANFGDLMLARHPGMVSMGLLLTVGLSMILLCTLVLLPGLIRKFHA</sequence>
<evidence type="ECO:0000256" key="5">
    <source>
        <dbReference type="ARBA" id="ARBA00023136"/>
    </source>
</evidence>
<dbReference type="RefSeq" id="WP_123212032.1">
    <property type="nucleotide sequence ID" value="NZ_RJVO01000005.1"/>
</dbReference>
<evidence type="ECO:0000256" key="4">
    <source>
        <dbReference type="ARBA" id="ARBA00022989"/>
    </source>
</evidence>
<evidence type="ECO:0000256" key="2">
    <source>
        <dbReference type="ARBA" id="ARBA00022475"/>
    </source>
</evidence>
<dbReference type="InterPro" id="IPR017841">
    <property type="entry name" value="Hopanoid_biosynth_HpnN"/>
</dbReference>
<feature type="transmembrane region" description="Helical" evidence="6">
    <location>
        <begin position="833"/>
        <end position="858"/>
    </location>
</feature>
<dbReference type="GO" id="GO:0005886">
    <property type="term" value="C:plasma membrane"/>
    <property type="evidence" value="ECO:0007669"/>
    <property type="project" value="UniProtKB-SubCell"/>
</dbReference>
<dbReference type="SUPFAM" id="SSF82866">
    <property type="entry name" value="Multidrug efflux transporter AcrB transmembrane domain"/>
    <property type="match status" value="2"/>
</dbReference>
<dbReference type="InterPro" id="IPR000731">
    <property type="entry name" value="SSD"/>
</dbReference>
<feature type="transmembrane region" description="Helical" evidence="6">
    <location>
        <begin position="742"/>
        <end position="762"/>
    </location>
</feature>
<evidence type="ECO:0000313" key="9">
    <source>
        <dbReference type="Proteomes" id="UP000282106"/>
    </source>
</evidence>
<comment type="subcellular location">
    <subcellularLocation>
        <location evidence="1">Cell membrane</location>
        <topology evidence="1">Multi-pass membrane protein</topology>
    </subcellularLocation>
</comment>
<keyword evidence="3 6" id="KW-0812">Transmembrane</keyword>
<dbReference type="InterPro" id="IPR050545">
    <property type="entry name" value="Mycobact_MmpL"/>
</dbReference>